<evidence type="ECO:0000256" key="1">
    <source>
        <dbReference type="SAM" id="MobiDB-lite"/>
    </source>
</evidence>
<name>A0ABS4U0F9_9PSEU</name>
<comment type="caution">
    <text evidence="2">The sequence shown here is derived from an EMBL/GenBank/DDBJ whole genome shotgun (WGS) entry which is preliminary data.</text>
</comment>
<keyword evidence="3" id="KW-1185">Reference proteome</keyword>
<evidence type="ECO:0000313" key="2">
    <source>
        <dbReference type="EMBL" id="MBP2330127.1"/>
    </source>
</evidence>
<feature type="region of interest" description="Disordered" evidence="1">
    <location>
        <begin position="104"/>
        <end position="123"/>
    </location>
</feature>
<sequence>MDDNVLASQVVRYISAAVSAYGSAVMTHLDDVASDEDVQAGLRLLRDLSSNPAVEAGMVTLTSSHDDPDFQAGLRLQVKTALREDAGLPVRLVVHLPENDRLPSNEDRSISIGGNNSGPVSSGDQATTFHNITATKARFNVDNSVNKRRFIFIPVGFFVNITEKVTSAASSHPVIASVVSTAIIAGGIAGGVALSQGTDPLEGQWQDNLGNIVEFVPGDGDNWIQNVISVGQKNTCPAGGARITGSGGHYMGAVPFYSTVGEQCRGYVGDGTITIDIPQDSVTASVTVNPPAGNTSRCLSCGAITWTKQ</sequence>
<dbReference type="RefSeq" id="WP_209646782.1">
    <property type="nucleotide sequence ID" value="NZ_JAGINW010000001.1"/>
</dbReference>
<proteinExistence type="predicted"/>
<reference evidence="2 3" key="1">
    <citation type="submission" date="2021-03" db="EMBL/GenBank/DDBJ databases">
        <title>Sequencing the genomes of 1000 actinobacteria strains.</title>
        <authorList>
            <person name="Klenk H.-P."/>
        </authorList>
    </citation>
    <scope>NUCLEOTIDE SEQUENCE [LARGE SCALE GENOMIC DNA]</scope>
    <source>
        <strain evidence="2 3">DSM 46670</strain>
    </source>
</reference>
<evidence type="ECO:0000313" key="3">
    <source>
        <dbReference type="Proteomes" id="UP001519332"/>
    </source>
</evidence>
<protein>
    <submittedName>
        <fullName evidence="2">Uncharacterized protein</fullName>
    </submittedName>
</protein>
<organism evidence="2 3">
    <name type="scientific">Kibdelosporangium banguiense</name>
    <dbReference type="NCBI Taxonomy" id="1365924"/>
    <lineage>
        <taxon>Bacteria</taxon>
        <taxon>Bacillati</taxon>
        <taxon>Actinomycetota</taxon>
        <taxon>Actinomycetes</taxon>
        <taxon>Pseudonocardiales</taxon>
        <taxon>Pseudonocardiaceae</taxon>
        <taxon>Kibdelosporangium</taxon>
    </lineage>
</organism>
<accession>A0ABS4U0F9</accession>
<gene>
    <name evidence="2" type="ORF">JOF56_010512</name>
</gene>
<feature type="compositionally biased region" description="Polar residues" evidence="1">
    <location>
        <begin position="112"/>
        <end position="123"/>
    </location>
</feature>
<dbReference type="Proteomes" id="UP001519332">
    <property type="component" value="Unassembled WGS sequence"/>
</dbReference>
<dbReference type="EMBL" id="JAGINW010000001">
    <property type="protein sequence ID" value="MBP2330127.1"/>
    <property type="molecule type" value="Genomic_DNA"/>
</dbReference>